<evidence type="ECO:0000256" key="3">
    <source>
        <dbReference type="ARBA" id="ARBA00011738"/>
    </source>
</evidence>
<dbReference type="PANTHER" id="PTHR12570">
    <property type="match status" value="1"/>
</dbReference>
<dbReference type="SUPFAM" id="SSF103481">
    <property type="entry name" value="Multidrug resistance efflux transporter EmrE"/>
    <property type="match status" value="1"/>
</dbReference>
<comment type="subunit">
    <text evidence="3 9">Homodimer.</text>
</comment>
<keyword evidence="6 9" id="KW-1133">Transmembrane helix</keyword>
<comment type="function">
    <text evidence="8 9">Acts as a Mg(2+) transporter. Can also transport other divalent cations such as Fe(2+), Sr(2+), Ba(2+), Mn(2+) and Co(2+) but to a much less extent than Mg(2+).</text>
</comment>
<accession>A0A0D9V4R6</accession>
<evidence type="ECO:0000256" key="2">
    <source>
        <dbReference type="ARBA" id="ARBA00007001"/>
    </source>
</evidence>
<keyword evidence="9" id="KW-1003">Cell membrane</keyword>
<keyword evidence="11" id="KW-1185">Reference proteome</keyword>
<dbReference type="EnsemblPlants" id="LPERR01G24290.1">
    <property type="protein sequence ID" value="LPERR01G24290.1"/>
    <property type="gene ID" value="LPERR01G24290"/>
</dbReference>
<evidence type="ECO:0000256" key="1">
    <source>
        <dbReference type="ARBA" id="ARBA00004141"/>
    </source>
</evidence>
<dbReference type="FunFam" id="1.10.3730.20:FF:000006">
    <property type="entry name" value="Probable magnesium transporter"/>
    <property type="match status" value="1"/>
</dbReference>
<dbReference type="GO" id="GO:0015095">
    <property type="term" value="F:magnesium ion transmembrane transporter activity"/>
    <property type="evidence" value="ECO:0007669"/>
    <property type="project" value="UniProtKB-UniRule"/>
</dbReference>
<organism evidence="10 11">
    <name type="scientific">Leersia perrieri</name>
    <dbReference type="NCBI Taxonomy" id="77586"/>
    <lineage>
        <taxon>Eukaryota</taxon>
        <taxon>Viridiplantae</taxon>
        <taxon>Streptophyta</taxon>
        <taxon>Embryophyta</taxon>
        <taxon>Tracheophyta</taxon>
        <taxon>Spermatophyta</taxon>
        <taxon>Magnoliopsida</taxon>
        <taxon>Liliopsida</taxon>
        <taxon>Poales</taxon>
        <taxon>Poaceae</taxon>
        <taxon>BOP clade</taxon>
        <taxon>Oryzoideae</taxon>
        <taxon>Oryzeae</taxon>
        <taxon>Oryzinae</taxon>
        <taxon>Leersia</taxon>
    </lineage>
</organism>
<reference evidence="10" key="3">
    <citation type="submission" date="2015-04" db="UniProtKB">
        <authorList>
            <consortium name="EnsemblPlants"/>
        </authorList>
    </citation>
    <scope>IDENTIFICATION</scope>
</reference>
<evidence type="ECO:0000256" key="8">
    <source>
        <dbReference type="ARBA" id="ARBA00025284"/>
    </source>
</evidence>
<dbReference type="Pfam" id="PF05653">
    <property type="entry name" value="Mg_trans_NIPA"/>
    <property type="match status" value="1"/>
</dbReference>
<comment type="caution">
    <text evidence="9">Lacks conserved residue(s) required for the propagation of feature annotation.</text>
</comment>
<reference evidence="11" key="2">
    <citation type="submission" date="2013-12" db="EMBL/GenBank/DDBJ databases">
        <authorList>
            <person name="Yu Y."/>
            <person name="Lee S."/>
            <person name="de Baynast K."/>
            <person name="Wissotski M."/>
            <person name="Liu L."/>
            <person name="Talag J."/>
            <person name="Goicoechea J."/>
            <person name="Angelova A."/>
            <person name="Jetty R."/>
            <person name="Kudrna D."/>
            <person name="Golser W."/>
            <person name="Rivera L."/>
            <person name="Zhang J."/>
            <person name="Wing R."/>
        </authorList>
    </citation>
    <scope>NUCLEOTIDE SEQUENCE</scope>
</reference>
<dbReference type="InterPro" id="IPR037185">
    <property type="entry name" value="EmrE-like"/>
</dbReference>
<comment type="similarity">
    <text evidence="2 9">Belongs to the NIPA (TC 2.A.7) family.</text>
</comment>
<keyword evidence="9" id="KW-0813">Transport</keyword>
<dbReference type="Proteomes" id="UP000032180">
    <property type="component" value="Chromosome 1"/>
</dbReference>
<feature type="transmembrane region" description="Helical" evidence="9">
    <location>
        <begin position="100"/>
        <end position="119"/>
    </location>
</feature>
<feature type="transmembrane region" description="Helical" evidence="9">
    <location>
        <begin position="73"/>
        <end position="93"/>
    </location>
</feature>
<keyword evidence="9" id="KW-0460">Magnesium</keyword>
<sequence length="367" mass="39539">MWESVALTLAGAAGNNVGKVLQKKGTHILPPLSFKLKVIRAYALNRLWISGFLLDMCGAALMLTALSQAPVSVVQPIAGCGLAILCVFSHFYLKESMNGLDWVAITLAGLGTIGVGVGGEEQKVDKIPLFNIPWLVLSIVILFVLLNTWLHIYKKQRREQELVSIQNFGIHYSCLLIANIDHALVQTGPEVIEEIIYGLESGILFGISSVISKTGFVMSEMGFPKIVVPAAISCSVGCSAVGFVYQTRGLKHGRAIVVSTCTSVASIVSGVVAGMIALDEHLPTAPTGRFFLLLGWFFIITGVILLVSSTRIIARLPRSVQKFLKSNVERTHSIRRPGSARGKDPIPSTTIHASTLHLLTSPSKEKA</sequence>
<dbReference type="PANTHER" id="PTHR12570:SF65">
    <property type="entry name" value="MAGNESIUM TRANSPORTER NIPA9-RELATED"/>
    <property type="match status" value="1"/>
</dbReference>
<dbReference type="AlphaFoldDB" id="A0A0D9V4R6"/>
<feature type="transmembrane region" description="Helical" evidence="9">
    <location>
        <begin position="47"/>
        <end position="67"/>
    </location>
</feature>
<evidence type="ECO:0000256" key="5">
    <source>
        <dbReference type="ARBA" id="ARBA00022753"/>
    </source>
</evidence>
<feature type="transmembrane region" description="Helical" evidence="9">
    <location>
        <begin position="257"/>
        <end position="278"/>
    </location>
</feature>
<dbReference type="Gramene" id="LPERR01G24290.1">
    <property type="protein sequence ID" value="LPERR01G24290.1"/>
    <property type="gene ID" value="LPERR01G24290"/>
</dbReference>
<evidence type="ECO:0000256" key="6">
    <source>
        <dbReference type="ARBA" id="ARBA00022989"/>
    </source>
</evidence>
<evidence type="ECO:0000256" key="4">
    <source>
        <dbReference type="ARBA" id="ARBA00022692"/>
    </source>
</evidence>
<keyword evidence="4 9" id="KW-0812">Transmembrane</keyword>
<dbReference type="GO" id="GO:0005769">
    <property type="term" value="C:early endosome"/>
    <property type="evidence" value="ECO:0007669"/>
    <property type="project" value="UniProtKB-SubCell"/>
</dbReference>
<keyword evidence="5 9" id="KW-0967">Endosome</keyword>
<dbReference type="InterPro" id="IPR008521">
    <property type="entry name" value="Mg_trans_NIPA"/>
</dbReference>
<name>A0A0D9V4R6_9ORYZ</name>
<reference evidence="10 11" key="1">
    <citation type="submission" date="2012-08" db="EMBL/GenBank/DDBJ databases">
        <title>Oryza genome evolution.</title>
        <authorList>
            <person name="Wing R.A."/>
        </authorList>
    </citation>
    <scope>NUCLEOTIDE SEQUENCE</scope>
</reference>
<keyword evidence="7 9" id="KW-0472">Membrane</keyword>
<protein>
    <recommendedName>
        <fullName evidence="9">Probable magnesium transporter</fullName>
    </recommendedName>
</protein>
<dbReference type="GO" id="GO:0005886">
    <property type="term" value="C:plasma membrane"/>
    <property type="evidence" value="ECO:0007669"/>
    <property type="project" value="UniProtKB-SubCell"/>
</dbReference>
<dbReference type="Gene3D" id="1.10.3730.20">
    <property type="match status" value="1"/>
</dbReference>
<evidence type="ECO:0000256" key="7">
    <source>
        <dbReference type="ARBA" id="ARBA00023136"/>
    </source>
</evidence>
<evidence type="ECO:0000256" key="9">
    <source>
        <dbReference type="RuleBase" id="RU363078"/>
    </source>
</evidence>
<comment type="subcellular location">
    <subcellularLocation>
        <location evidence="9">Cell membrane</location>
        <topology evidence="9">Multi-pass membrane protein</topology>
    </subcellularLocation>
    <subcellularLocation>
        <location evidence="9">Early endosome</location>
    </subcellularLocation>
    <subcellularLocation>
        <location evidence="1">Membrane</location>
        <topology evidence="1">Multi-pass membrane protein</topology>
    </subcellularLocation>
</comment>
<evidence type="ECO:0000313" key="11">
    <source>
        <dbReference type="Proteomes" id="UP000032180"/>
    </source>
</evidence>
<evidence type="ECO:0000313" key="10">
    <source>
        <dbReference type="EnsemblPlants" id="LPERR01G24290.1"/>
    </source>
</evidence>
<keyword evidence="9" id="KW-0406">Ion transport</keyword>
<feature type="transmembrane region" description="Helical" evidence="9">
    <location>
        <begin position="290"/>
        <end position="314"/>
    </location>
</feature>
<proteinExistence type="inferred from homology"/>
<feature type="transmembrane region" description="Helical" evidence="9">
    <location>
        <begin position="131"/>
        <end position="150"/>
    </location>
</feature>